<accession>A0A9P5D1J3</accession>
<dbReference type="GeneID" id="55969192"/>
<dbReference type="RefSeq" id="XP_035319178.1">
    <property type="nucleotide sequence ID" value="XM_035464940.1"/>
</dbReference>
<gene>
    <name evidence="1" type="ORF">GMORB2_2964</name>
</gene>
<dbReference type="EMBL" id="JAANYQ010000016">
    <property type="protein sequence ID" value="KAF4120526.1"/>
    <property type="molecule type" value="Genomic_DNA"/>
</dbReference>
<reference evidence="1" key="1">
    <citation type="submission" date="2020-03" db="EMBL/GenBank/DDBJ databases">
        <title>Site-based positive gene gene selection in Geosmithia morbida across the United States reveals a broad range of putative effectors and factors for local host and environmental adapation.</title>
        <authorList>
            <person name="Onufrak A."/>
            <person name="Murdoch R.W."/>
            <person name="Gazis R."/>
            <person name="Huff M."/>
            <person name="Staton M."/>
            <person name="Klingeman W."/>
            <person name="Hadziabdic D."/>
        </authorList>
    </citation>
    <scope>NUCLEOTIDE SEQUENCE</scope>
    <source>
        <strain evidence="1">1262</strain>
    </source>
</reference>
<keyword evidence="2" id="KW-1185">Reference proteome</keyword>
<comment type="caution">
    <text evidence="1">The sequence shown here is derived from an EMBL/GenBank/DDBJ whole genome shotgun (WGS) entry which is preliminary data.</text>
</comment>
<dbReference type="AlphaFoldDB" id="A0A9P5D1J3"/>
<protein>
    <submittedName>
        <fullName evidence="1">Uncharacterized protein</fullName>
    </submittedName>
</protein>
<proteinExistence type="predicted"/>
<sequence length="68" mass="7487">MIQSPSLFVKQDLSQQVYRSAAHKPKREDPALESKRATTRGLEPFCEVTSAATCHHLGPHFTPVAPSV</sequence>
<name>A0A9P5D1J3_9HYPO</name>
<evidence type="ECO:0000313" key="1">
    <source>
        <dbReference type="EMBL" id="KAF4120526.1"/>
    </source>
</evidence>
<evidence type="ECO:0000313" key="2">
    <source>
        <dbReference type="Proteomes" id="UP000749293"/>
    </source>
</evidence>
<dbReference type="Proteomes" id="UP000749293">
    <property type="component" value="Unassembled WGS sequence"/>
</dbReference>
<organism evidence="1 2">
    <name type="scientific">Geosmithia morbida</name>
    <dbReference type="NCBI Taxonomy" id="1094350"/>
    <lineage>
        <taxon>Eukaryota</taxon>
        <taxon>Fungi</taxon>
        <taxon>Dikarya</taxon>
        <taxon>Ascomycota</taxon>
        <taxon>Pezizomycotina</taxon>
        <taxon>Sordariomycetes</taxon>
        <taxon>Hypocreomycetidae</taxon>
        <taxon>Hypocreales</taxon>
        <taxon>Bionectriaceae</taxon>
        <taxon>Geosmithia</taxon>
    </lineage>
</organism>